<dbReference type="InterPro" id="IPR001680">
    <property type="entry name" value="WD40_rpt"/>
</dbReference>
<dbReference type="InterPro" id="IPR011047">
    <property type="entry name" value="Quinoprotein_ADH-like_sf"/>
</dbReference>
<dbReference type="CDD" id="cd00051">
    <property type="entry name" value="EFh"/>
    <property type="match status" value="1"/>
</dbReference>
<evidence type="ECO:0000256" key="1">
    <source>
        <dbReference type="ARBA" id="ARBA00022574"/>
    </source>
</evidence>
<dbReference type="SUPFAM" id="SSF47473">
    <property type="entry name" value="EF-hand"/>
    <property type="match status" value="1"/>
</dbReference>
<dbReference type="SUPFAM" id="SSF50998">
    <property type="entry name" value="Quinoprotein alcohol dehydrogenase-like"/>
    <property type="match status" value="2"/>
</dbReference>
<evidence type="ECO:0000256" key="5">
    <source>
        <dbReference type="SAM" id="MobiDB-lite"/>
    </source>
</evidence>
<feature type="compositionally biased region" description="Polar residues" evidence="5">
    <location>
        <begin position="311"/>
        <end position="336"/>
    </location>
</feature>
<feature type="repeat" description="WD" evidence="4">
    <location>
        <begin position="894"/>
        <end position="934"/>
    </location>
</feature>
<evidence type="ECO:0000259" key="6">
    <source>
        <dbReference type="PROSITE" id="PS50222"/>
    </source>
</evidence>
<evidence type="ECO:0000313" key="8">
    <source>
        <dbReference type="Proteomes" id="UP001259832"/>
    </source>
</evidence>
<evidence type="ECO:0000313" key="7">
    <source>
        <dbReference type="EMBL" id="KAK1942055.1"/>
    </source>
</evidence>
<dbReference type="PANTHER" id="PTHR44324">
    <property type="entry name" value="WD40 REPEAT DOMAIN 95"/>
    <property type="match status" value="1"/>
</dbReference>
<dbReference type="InterPro" id="IPR051242">
    <property type="entry name" value="WD-EF-hand_domain"/>
</dbReference>
<evidence type="ECO:0000256" key="2">
    <source>
        <dbReference type="ARBA" id="ARBA00022737"/>
    </source>
</evidence>
<evidence type="ECO:0000256" key="4">
    <source>
        <dbReference type="PROSITE-ProRule" id="PRU00221"/>
    </source>
</evidence>
<accession>A0AAD9GNV2</accession>
<feature type="region of interest" description="Disordered" evidence="5">
    <location>
        <begin position="557"/>
        <end position="584"/>
    </location>
</feature>
<feature type="repeat" description="WD" evidence="4">
    <location>
        <begin position="453"/>
        <end position="494"/>
    </location>
</feature>
<comment type="caution">
    <text evidence="7">The sequence shown here is derived from an EMBL/GenBank/DDBJ whole genome shotgun (WGS) entry which is preliminary data.</text>
</comment>
<dbReference type="Pfam" id="PF00400">
    <property type="entry name" value="WD40"/>
    <property type="match status" value="3"/>
</dbReference>
<feature type="domain" description="EF-hand" evidence="6">
    <location>
        <begin position="53"/>
        <end position="88"/>
    </location>
</feature>
<dbReference type="PROSITE" id="PS50222">
    <property type="entry name" value="EF_HAND_2"/>
    <property type="match status" value="1"/>
</dbReference>
<feature type="repeat" description="WD" evidence="4">
    <location>
        <begin position="410"/>
        <end position="451"/>
    </location>
</feature>
<feature type="region of interest" description="Disordered" evidence="5">
    <location>
        <begin position="784"/>
        <end position="810"/>
    </location>
</feature>
<keyword evidence="8" id="KW-1185">Reference proteome</keyword>
<dbReference type="InterPro" id="IPR018247">
    <property type="entry name" value="EF_Hand_1_Ca_BS"/>
</dbReference>
<dbReference type="SMART" id="SM00320">
    <property type="entry name" value="WD40"/>
    <property type="match status" value="9"/>
</dbReference>
<dbReference type="InterPro" id="IPR015943">
    <property type="entry name" value="WD40/YVTN_repeat-like_dom_sf"/>
</dbReference>
<dbReference type="InterPro" id="IPR019775">
    <property type="entry name" value="WD40_repeat_CS"/>
</dbReference>
<dbReference type="InterPro" id="IPR002048">
    <property type="entry name" value="EF_hand_dom"/>
</dbReference>
<keyword evidence="2" id="KW-0677">Repeat</keyword>
<protein>
    <submittedName>
        <fullName evidence="7">WD repeat-containing protein 64</fullName>
    </submittedName>
</protein>
<dbReference type="Gene3D" id="1.10.238.10">
    <property type="entry name" value="EF-hand"/>
    <property type="match status" value="1"/>
</dbReference>
<dbReference type="PROSITE" id="PS00678">
    <property type="entry name" value="WD_REPEATS_1"/>
    <property type="match status" value="1"/>
</dbReference>
<keyword evidence="1 4" id="KW-0853">WD repeat</keyword>
<dbReference type="Proteomes" id="UP001259832">
    <property type="component" value="Unassembled WGS sequence"/>
</dbReference>
<feature type="compositionally biased region" description="Polar residues" evidence="5">
    <location>
        <begin position="283"/>
        <end position="296"/>
    </location>
</feature>
<keyword evidence="3" id="KW-0106">Calcium</keyword>
<name>A0AAD9GNV2_9STRA</name>
<dbReference type="PANTHER" id="PTHR44324:SF4">
    <property type="entry name" value="WD40 REPEAT DOMAIN 95"/>
    <property type="match status" value="1"/>
</dbReference>
<dbReference type="GO" id="GO:0005509">
    <property type="term" value="F:calcium ion binding"/>
    <property type="evidence" value="ECO:0007669"/>
    <property type="project" value="InterPro"/>
</dbReference>
<feature type="compositionally biased region" description="Acidic residues" evidence="5">
    <location>
        <begin position="870"/>
        <end position="881"/>
    </location>
</feature>
<sequence length="1550" mass="168324">MALPRAKKRSGTVFSRDEIGVEQLQSLKEKFADGDLTEKEFVSLFREIVDASLSETQLTELFQKIDANSDGTVDWDELTNYMFLSGSGSDEYTGDDGNCCYETAFPEKYPGDMRNSNGSGPATPTEIMGNAGGGGGSLGLGLLPHHKDVITRTVRLERPSVYLTTSKDGSVRTWSANSLAPQQVLASGRDWLTDCCVMKRSNRLAVSSMNRTLSFYDLNTGQLIGDLIDYSRRQCIPLCLAYVEKPSDDREAIVVGDDTGGISVLTCSDQWLACDGRSPPPGSTATTSNTVTGSSIGASSANPGPSNASGQTGVPSGSSTVIGSAGSANASQTNAATPSSPSTIGTGGGNPAGSAVLEAQGFSSRVKFQKHTDWITRVKWVHDMRAVVATSLDATVSILDVDRLVVKFEYTRHRKGVFDLAWCASTRLIASCGMERDIHIWNPYSSQRAVATLKGHTSSVLHLVSDDDNFQIVSAAADNTVKVWDVRNHRCLQTFVVDRHRGSSVTTGSSGSAASLYAGTGANLSAENRVTALLFDGKQPCLMTATTQLTRWALKSAGGTGSQGAEDDESPGLTTTRKPKLRGAPVERPIRMACYNNVFHQVVTAAMDAESAIKTWSAETGDEISSFNHAHGANPVTSIAFDHAGRRLLTGSHDGEQLKMWNFSNGALVKQFHKKEPPVVNSLLFTSTPATAGTVASSAALPDEPEAGGEATAMISAPRKRKTRDIMLLPASFGMDNEGRRGNAALMAQTELPSPTRVRLQHGHDHPTPVPPVGTTCEATQAPSGLRGINSRPRPHVGASRTPRVSETSRYRQHEVTSILDIERNLRVGMGDFICQRFVCSVGWDRQLFVWADKNDESEALPVHVLPPDSDGDDDDNDSDETDRGRRGRRRRRRQHHTMDVLALAYLPPAYVATAGLDGLVLLWSLNSGELVAPLHQKSGPIETLWYAEKLELLFAAGERGILLCFDRSMATQGEIPLEISMQISDNTRPTETLESVTVLRCDKANTHLVSGDAAGYVKVWELRIARNHEGVELALVCTWRLGASNSHMTGNSSSAQNRRVLNAEFMENLTRVSELFLIVSCADGEVSLWTLDGVQVGTFGGRHRVWQLGRPATYASLESCCEWDWLPKRKGSVLTSPSGIREELDAFDENEEGDTNNKDDTANALKPQMSVFIKNCAISALNGLTSEPRENFLLEDTMPKPGEVWMCVSGHRSRAAAQNALKKQEDDEISGDGSMRFGRKSLALSTVGNAAILSRRSSPFGPGISHSEARTLAALSYLKRKIADINGEVTDLVTIVKVTRGEISCWDGTANNPLSALKVLDLSEFVRKAGWTKHSLLSHFVGRSFLDGETCFRVAAIAMRPVDPTKPDKKTYTLVDSDAREHNFQPLNESVSTVRFKIFDCSRNARQKRNSISASPRRRTLLLSSPNLIGATQLQPTMQSLRVTDQALNELIAGSTVNPVSSRSSTPEVLALASSVGMGARTLPLIRPRERRVMGGLLPKRSSVRSRLDPAADIRRIHNPDDIPKNFRAMLQRKRDNKDSSFEGILPES</sequence>
<dbReference type="Gene3D" id="2.130.10.10">
    <property type="entry name" value="YVTN repeat-like/Quinoprotein amine dehydrogenase"/>
    <property type="match status" value="4"/>
</dbReference>
<feature type="compositionally biased region" description="Low complexity" evidence="5">
    <location>
        <begin position="297"/>
        <end position="310"/>
    </location>
</feature>
<dbReference type="PROSITE" id="PS50294">
    <property type="entry name" value="WD_REPEATS_REGION"/>
    <property type="match status" value="1"/>
</dbReference>
<feature type="region of interest" description="Disordered" evidence="5">
    <location>
        <begin position="860"/>
        <end position="894"/>
    </location>
</feature>
<dbReference type="InterPro" id="IPR011992">
    <property type="entry name" value="EF-hand-dom_pair"/>
</dbReference>
<gene>
    <name evidence="7" type="ORF">P3T76_006377</name>
</gene>
<dbReference type="PROSITE" id="PS00018">
    <property type="entry name" value="EF_HAND_1"/>
    <property type="match status" value="1"/>
</dbReference>
<dbReference type="EMBL" id="JASMQC010000010">
    <property type="protein sequence ID" value="KAK1942055.1"/>
    <property type="molecule type" value="Genomic_DNA"/>
</dbReference>
<dbReference type="PROSITE" id="PS50082">
    <property type="entry name" value="WD_REPEATS_2"/>
    <property type="match status" value="3"/>
</dbReference>
<proteinExistence type="predicted"/>
<reference evidence="7" key="1">
    <citation type="submission" date="2023-08" db="EMBL/GenBank/DDBJ databases">
        <title>Reference Genome Resource for the Citrus Pathogen Phytophthora citrophthora.</title>
        <authorList>
            <person name="Moller H."/>
            <person name="Coetzee B."/>
            <person name="Rose L.J."/>
            <person name="Van Niekerk J.M."/>
        </authorList>
    </citation>
    <scope>NUCLEOTIDE SEQUENCE</scope>
    <source>
        <strain evidence="7">STE-U-9442</strain>
    </source>
</reference>
<evidence type="ECO:0000256" key="3">
    <source>
        <dbReference type="ARBA" id="ARBA00022837"/>
    </source>
</evidence>
<organism evidence="7 8">
    <name type="scientific">Phytophthora citrophthora</name>
    <dbReference type="NCBI Taxonomy" id="4793"/>
    <lineage>
        <taxon>Eukaryota</taxon>
        <taxon>Sar</taxon>
        <taxon>Stramenopiles</taxon>
        <taxon>Oomycota</taxon>
        <taxon>Peronosporomycetes</taxon>
        <taxon>Peronosporales</taxon>
        <taxon>Peronosporaceae</taxon>
        <taxon>Phytophthora</taxon>
    </lineage>
</organism>
<feature type="region of interest" description="Disordered" evidence="5">
    <location>
        <begin position="276"/>
        <end position="352"/>
    </location>
</feature>